<dbReference type="GO" id="GO:0005737">
    <property type="term" value="C:cytoplasm"/>
    <property type="evidence" value="ECO:0007669"/>
    <property type="project" value="TreeGrafter"/>
</dbReference>
<evidence type="ECO:0000256" key="1">
    <source>
        <dbReference type="ARBA" id="ARBA00022614"/>
    </source>
</evidence>
<organism evidence="3 4">
    <name type="scientific">Litomosoides sigmodontis</name>
    <name type="common">Filarial nematode worm</name>
    <dbReference type="NCBI Taxonomy" id="42156"/>
    <lineage>
        <taxon>Eukaryota</taxon>
        <taxon>Metazoa</taxon>
        <taxon>Ecdysozoa</taxon>
        <taxon>Nematoda</taxon>
        <taxon>Chromadorea</taxon>
        <taxon>Rhabditida</taxon>
        <taxon>Spirurina</taxon>
        <taxon>Spiruromorpha</taxon>
        <taxon>Filarioidea</taxon>
        <taxon>Onchocercidae</taxon>
        <taxon>Litomosoides</taxon>
    </lineage>
</organism>
<evidence type="ECO:0000313" key="3">
    <source>
        <dbReference type="EMBL" id="VDK77519.1"/>
    </source>
</evidence>
<reference evidence="3 4" key="1">
    <citation type="submission" date="2018-08" db="EMBL/GenBank/DDBJ databases">
        <authorList>
            <person name="Laetsch R D."/>
            <person name="Stevens L."/>
            <person name="Kumar S."/>
            <person name="Blaxter L. M."/>
        </authorList>
    </citation>
    <scope>NUCLEOTIDE SEQUENCE [LARGE SCALE GENOMIC DNA]</scope>
</reference>
<gene>
    <name evidence="3" type="ORF">NLS_LOCUS3700</name>
</gene>
<evidence type="ECO:0000256" key="2">
    <source>
        <dbReference type="ARBA" id="ARBA00022737"/>
    </source>
</evidence>
<name>A0A3P6T370_LITSI</name>
<dbReference type="AlphaFoldDB" id="A0A3P6T370"/>
<dbReference type="EMBL" id="UYRX01000208">
    <property type="protein sequence ID" value="VDK77519.1"/>
    <property type="molecule type" value="Genomic_DNA"/>
</dbReference>
<dbReference type="OrthoDB" id="17912at2759"/>
<accession>A0A3P6T370</accession>
<dbReference type="Gene3D" id="3.80.10.10">
    <property type="entry name" value="Ribonuclease Inhibitor"/>
    <property type="match status" value="1"/>
</dbReference>
<dbReference type="PANTHER" id="PTHR48051">
    <property type="match status" value="1"/>
</dbReference>
<dbReference type="Proteomes" id="UP000277928">
    <property type="component" value="Unassembled WGS sequence"/>
</dbReference>
<dbReference type="InterPro" id="IPR032675">
    <property type="entry name" value="LRR_dom_sf"/>
</dbReference>
<keyword evidence="1" id="KW-0433">Leucine-rich repeat</keyword>
<dbReference type="Pfam" id="PF00560">
    <property type="entry name" value="LRR_1"/>
    <property type="match status" value="1"/>
</dbReference>
<dbReference type="SUPFAM" id="SSF52058">
    <property type="entry name" value="L domain-like"/>
    <property type="match status" value="1"/>
</dbReference>
<dbReference type="PANTHER" id="PTHR48051:SF13">
    <property type="entry name" value="LEUCINE-RICH REPEAT-CONTAINING PROTEIN 30"/>
    <property type="match status" value="1"/>
</dbReference>
<dbReference type="InterPro" id="IPR001611">
    <property type="entry name" value="Leu-rich_rpt"/>
</dbReference>
<keyword evidence="2" id="KW-0677">Repeat</keyword>
<dbReference type="InterPro" id="IPR003591">
    <property type="entry name" value="Leu-rich_rpt_typical-subtyp"/>
</dbReference>
<dbReference type="Pfam" id="PF13516">
    <property type="entry name" value="LRR_6"/>
    <property type="match status" value="1"/>
</dbReference>
<dbReference type="Pfam" id="PF13855">
    <property type="entry name" value="LRR_8"/>
    <property type="match status" value="1"/>
</dbReference>
<sequence>MTAPVSSLRNFISKLQDVLAGEEIVLGNTRKVTSASFAQLRKKLVIASETQYNKQRSGFPPYLQVELIMSNIGLTAVDTRWFGATSLRVLDLSGNKLGKSSSFETRFLNVARLQNLRSLLLADNGIQCISDTLWNALPKNLLSLDLSNNEISYLSPCCMRFPHMVELLLNNNKIEELPRTIRNLKKLKCLDISWNNLKFLPSEIKDLSLETIDVTAYSSEELELKDTLNQLLQISNPASKVGTLFEYSAAAVFNYRISTELLSNILLIKLDQAVQNCKNKRGGGYRFYPASIVTTKYHIEDIRSLAFEAVSRTDYNVILQDMEVM</sequence>
<protein>
    <submittedName>
        <fullName evidence="3">Uncharacterized protein</fullName>
    </submittedName>
</protein>
<dbReference type="OMA" id="VDSRWFG"/>
<dbReference type="STRING" id="42156.A0A3P6T370"/>
<dbReference type="InterPro" id="IPR050216">
    <property type="entry name" value="LRR_domain-containing"/>
</dbReference>
<evidence type="ECO:0000313" key="4">
    <source>
        <dbReference type="Proteomes" id="UP000277928"/>
    </source>
</evidence>
<proteinExistence type="predicted"/>
<dbReference type="SMART" id="SM00369">
    <property type="entry name" value="LRR_TYP"/>
    <property type="match status" value="4"/>
</dbReference>
<keyword evidence="4" id="KW-1185">Reference proteome</keyword>